<feature type="transmembrane region" description="Helical" evidence="2">
    <location>
        <begin position="213"/>
        <end position="238"/>
    </location>
</feature>
<feature type="transmembrane region" description="Helical" evidence="2">
    <location>
        <begin position="7"/>
        <end position="25"/>
    </location>
</feature>
<dbReference type="Gene3D" id="1.10.10.60">
    <property type="entry name" value="Homeodomain-like"/>
    <property type="match status" value="1"/>
</dbReference>
<dbReference type="EMBL" id="CP071869">
    <property type="protein sequence ID" value="QTE23559.1"/>
    <property type="molecule type" value="Genomic_DNA"/>
</dbReference>
<organism evidence="4 5">
    <name type="scientific">Polaribacter cellanae</name>
    <dbReference type="NCBI Taxonomy" id="2818493"/>
    <lineage>
        <taxon>Bacteria</taxon>
        <taxon>Pseudomonadati</taxon>
        <taxon>Bacteroidota</taxon>
        <taxon>Flavobacteriia</taxon>
        <taxon>Flavobacteriales</taxon>
        <taxon>Flavobacteriaceae</taxon>
    </lineage>
</organism>
<feature type="transmembrane region" description="Helical" evidence="2">
    <location>
        <begin position="136"/>
        <end position="156"/>
    </location>
</feature>
<sequence length="366" mass="43139">MENFTEQLIYFSFFQSIFLLIIYLFSPKKRKKLNSYVIVFVFVLLLGLSGKIIYISKVFGENFRFLTISEFAILLFGSTVYLFTKTSLSEKDFSYKNLIHYIPGVLYSLFVVYYFMLPSDTIIVDRIKSGELYKTVNILVALGLSVNIMYWLFSIKEFIKFKKKLNNEISYVVKTRFFLNFLMAIGICLFSWLTIYISSFLDLNIDEKKIRQFIWLAISFIILFIAYYSMVTPDLFILKSLKFKTKYNQSKLKSEDLEILKEKLKHIMLSKKPYLNRKLLKTELAEIMGISNPELARLLNEKIGMNFFEFVNYYRIKEFIQLSETEEAKNLTFFGLAQEAGFNSKTTFHKSFKNIMGTSPSKYFNT</sequence>
<dbReference type="KEGG" id="pcea:J3359_04550"/>
<keyword evidence="1" id="KW-0238">DNA-binding</keyword>
<feature type="transmembrane region" description="Helical" evidence="2">
    <location>
        <begin position="95"/>
        <end position="116"/>
    </location>
</feature>
<feature type="domain" description="HTH araC/xylS-type" evidence="3">
    <location>
        <begin position="265"/>
        <end position="366"/>
    </location>
</feature>
<feature type="transmembrane region" description="Helical" evidence="2">
    <location>
        <begin position="37"/>
        <end position="56"/>
    </location>
</feature>
<dbReference type="PROSITE" id="PS01124">
    <property type="entry name" value="HTH_ARAC_FAMILY_2"/>
    <property type="match status" value="1"/>
</dbReference>
<dbReference type="GO" id="GO:0043565">
    <property type="term" value="F:sequence-specific DNA binding"/>
    <property type="evidence" value="ECO:0007669"/>
    <property type="project" value="InterPro"/>
</dbReference>
<dbReference type="PANTHER" id="PTHR43280">
    <property type="entry name" value="ARAC-FAMILY TRANSCRIPTIONAL REGULATOR"/>
    <property type="match status" value="1"/>
</dbReference>
<dbReference type="PANTHER" id="PTHR43280:SF29">
    <property type="entry name" value="ARAC-FAMILY TRANSCRIPTIONAL REGULATOR"/>
    <property type="match status" value="1"/>
</dbReference>
<evidence type="ECO:0000256" key="2">
    <source>
        <dbReference type="SAM" id="Phobius"/>
    </source>
</evidence>
<dbReference type="AlphaFoldDB" id="A0A975CRI4"/>
<dbReference type="InterPro" id="IPR018060">
    <property type="entry name" value="HTH_AraC"/>
</dbReference>
<gene>
    <name evidence="4" type="ORF">J3359_04550</name>
</gene>
<accession>A0A975CRI4</accession>
<dbReference type="RefSeq" id="WP_208079566.1">
    <property type="nucleotide sequence ID" value="NZ_CP071869.1"/>
</dbReference>
<name>A0A975CRI4_9FLAO</name>
<feature type="transmembrane region" description="Helical" evidence="2">
    <location>
        <begin position="62"/>
        <end position="83"/>
    </location>
</feature>
<keyword evidence="5" id="KW-1185">Reference proteome</keyword>
<feature type="transmembrane region" description="Helical" evidence="2">
    <location>
        <begin position="177"/>
        <end position="201"/>
    </location>
</feature>
<dbReference type="Pfam" id="PF12833">
    <property type="entry name" value="HTH_18"/>
    <property type="match status" value="1"/>
</dbReference>
<keyword evidence="2" id="KW-0812">Transmembrane</keyword>
<dbReference type="SMART" id="SM00342">
    <property type="entry name" value="HTH_ARAC"/>
    <property type="match status" value="1"/>
</dbReference>
<protein>
    <submittedName>
        <fullName evidence="4">AraC family transcriptional regulator</fullName>
    </submittedName>
</protein>
<keyword evidence="2" id="KW-1133">Transmembrane helix</keyword>
<reference evidence="4 5" key="1">
    <citation type="submission" date="2021-03" db="EMBL/GenBank/DDBJ databases">
        <title>Complete genome of Polaribacter_sp.SM13.</title>
        <authorList>
            <person name="Jeong S.W."/>
            <person name="Bae J.W."/>
        </authorList>
    </citation>
    <scope>NUCLEOTIDE SEQUENCE [LARGE SCALE GENOMIC DNA]</scope>
    <source>
        <strain evidence="4 5">SM13</strain>
    </source>
</reference>
<evidence type="ECO:0000256" key="1">
    <source>
        <dbReference type="ARBA" id="ARBA00023125"/>
    </source>
</evidence>
<dbReference type="Proteomes" id="UP000663920">
    <property type="component" value="Chromosome"/>
</dbReference>
<evidence type="ECO:0000313" key="4">
    <source>
        <dbReference type="EMBL" id="QTE23559.1"/>
    </source>
</evidence>
<proteinExistence type="predicted"/>
<evidence type="ECO:0000313" key="5">
    <source>
        <dbReference type="Proteomes" id="UP000663920"/>
    </source>
</evidence>
<keyword evidence="2" id="KW-0472">Membrane</keyword>
<dbReference type="GO" id="GO:0003700">
    <property type="term" value="F:DNA-binding transcription factor activity"/>
    <property type="evidence" value="ECO:0007669"/>
    <property type="project" value="InterPro"/>
</dbReference>
<evidence type="ECO:0000259" key="3">
    <source>
        <dbReference type="PROSITE" id="PS01124"/>
    </source>
</evidence>